<evidence type="ECO:0000259" key="1">
    <source>
        <dbReference type="PROSITE" id="PS50011"/>
    </source>
</evidence>
<dbReference type="Gene3D" id="1.10.510.10">
    <property type="entry name" value="Transferase(Phosphotransferase) domain 1"/>
    <property type="match status" value="1"/>
</dbReference>
<evidence type="ECO:0000313" key="3">
    <source>
        <dbReference type="Proteomes" id="UP000664203"/>
    </source>
</evidence>
<comment type="caution">
    <text evidence="2">The sequence shown here is derived from an EMBL/GenBank/DDBJ whole genome shotgun (WGS) entry which is preliminary data.</text>
</comment>
<name>A0A8H3EC09_9LECA</name>
<protein>
    <recommendedName>
        <fullName evidence="1">Protein kinase domain-containing protein</fullName>
    </recommendedName>
</protein>
<dbReference type="GO" id="GO:0004672">
    <property type="term" value="F:protein kinase activity"/>
    <property type="evidence" value="ECO:0007669"/>
    <property type="project" value="InterPro"/>
</dbReference>
<proteinExistence type="predicted"/>
<dbReference type="Proteomes" id="UP000664203">
    <property type="component" value="Unassembled WGS sequence"/>
</dbReference>
<gene>
    <name evidence="2" type="ORF">ALECFALPRED_004835</name>
</gene>
<dbReference type="InterPro" id="IPR000719">
    <property type="entry name" value="Prot_kinase_dom"/>
</dbReference>
<sequence>MNRAFGFVFECPVEATPNAEPVALRQLYKLARIVPLGHRVRLAHELIGALENFHRVGWVHKNISSHSITFLPRNPLLPQPPASISIGKHEGSTQGAPVTFGLASPWLFGFDTSRPEEAHSLMGEDHSLNKNIYQHPARWGRPSLKFIKAHDVYSLGVVLLEIAFWKDALSIAEIPKQDVSHKTQPLVAENVRAALSVKCSRMLPHQVGQLLTDTILSCLDFAENTRDLAAYEKHRYYETHVADKMAKAVGRI</sequence>
<dbReference type="AlphaFoldDB" id="A0A8H3EC09"/>
<evidence type="ECO:0000313" key="2">
    <source>
        <dbReference type="EMBL" id="CAF9904081.1"/>
    </source>
</evidence>
<organism evidence="2 3">
    <name type="scientific">Alectoria fallacina</name>
    <dbReference type="NCBI Taxonomy" id="1903189"/>
    <lineage>
        <taxon>Eukaryota</taxon>
        <taxon>Fungi</taxon>
        <taxon>Dikarya</taxon>
        <taxon>Ascomycota</taxon>
        <taxon>Pezizomycotina</taxon>
        <taxon>Lecanoromycetes</taxon>
        <taxon>OSLEUM clade</taxon>
        <taxon>Lecanoromycetidae</taxon>
        <taxon>Lecanorales</taxon>
        <taxon>Lecanorineae</taxon>
        <taxon>Parmeliaceae</taxon>
        <taxon>Alectoria</taxon>
    </lineage>
</organism>
<dbReference type="EMBL" id="CAJPDR010000003">
    <property type="protein sequence ID" value="CAF9904081.1"/>
    <property type="molecule type" value="Genomic_DNA"/>
</dbReference>
<dbReference type="PANTHER" id="PTHR37542:SF3">
    <property type="entry name" value="PRION-INHIBITION AND PROPAGATION HELO DOMAIN-CONTAINING PROTEIN"/>
    <property type="match status" value="1"/>
</dbReference>
<keyword evidence="3" id="KW-1185">Reference proteome</keyword>
<dbReference type="GO" id="GO:0005524">
    <property type="term" value="F:ATP binding"/>
    <property type="evidence" value="ECO:0007669"/>
    <property type="project" value="InterPro"/>
</dbReference>
<dbReference type="SUPFAM" id="SSF56112">
    <property type="entry name" value="Protein kinase-like (PK-like)"/>
    <property type="match status" value="1"/>
</dbReference>
<accession>A0A8H3EC09</accession>
<dbReference type="InterPro" id="IPR011009">
    <property type="entry name" value="Kinase-like_dom_sf"/>
</dbReference>
<feature type="domain" description="Protein kinase" evidence="1">
    <location>
        <begin position="1"/>
        <end position="237"/>
    </location>
</feature>
<dbReference type="PROSITE" id="PS50011">
    <property type="entry name" value="PROTEIN_KINASE_DOM"/>
    <property type="match status" value="1"/>
</dbReference>
<dbReference type="PANTHER" id="PTHR37542">
    <property type="entry name" value="HELO DOMAIN-CONTAINING PROTEIN-RELATED"/>
    <property type="match status" value="1"/>
</dbReference>
<reference evidence="2" key="1">
    <citation type="submission" date="2021-03" db="EMBL/GenBank/DDBJ databases">
        <authorList>
            <person name="Tagirdzhanova G."/>
        </authorList>
    </citation>
    <scope>NUCLEOTIDE SEQUENCE</scope>
</reference>
<dbReference type="OrthoDB" id="1911848at2759"/>